<dbReference type="InterPro" id="IPR036322">
    <property type="entry name" value="WD40_repeat_dom_sf"/>
</dbReference>
<dbReference type="SUPFAM" id="SSF81837">
    <property type="entry name" value="BEACH domain"/>
    <property type="match status" value="2"/>
</dbReference>
<dbReference type="Pfam" id="PF14844">
    <property type="entry name" value="PH_BEACH"/>
    <property type="match status" value="1"/>
</dbReference>
<dbReference type="InterPro" id="IPR031570">
    <property type="entry name" value="NBEA/BDCP_DUF4704"/>
</dbReference>
<dbReference type="PROSITE" id="PS50294">
    <property type="entry name" value="WD_REPEATS_REGION"/>
    <property type="match status" value="2"/>
</dbReference>
<dbReference type="InterPro" id="IPR036372">
    <property type="entry name" value="BEACH_dom_sf"/>
</dbReference>
<dbReference type="Pfam" id="PF20426">
    <property type="entry name" value="NBCH_WD40"/>
    <property type="match status" value="2"/>
</dbReference>
<accession>A0A814TJU2</accession>
<dbReference type="InterPro" id="IPR011047">
    <property type="entry name" value="Quinoprotein_ADH-like_sf"/>
</dbReference>
<reference evidence="6" key="1">
    <citation type="submission" date="2021-02" db="EMBL/GenBank/DDBJ databases">
        <authorList>
            <person name="Nowell W R."/>
        </authorList>
    </citation>
    <scope>NUCLEOTIDE SEQUENCE</scope>
</reference>
<dbReference type="Gene3D" id="2.130.10.10">
    <property type="entry name" value="YVTN repeat-like/Quinoprotein amine dehydrogenase"/>
    <property type="match status" value="2"/>
</dbReference>
<keyword evidence="2" id="KW-0677">Repeat</keyword>
<keyword evidence="7" id="KW-1185">Reference proteome</keyword>
<evidence type="ECO:0000256" key="2">
    <source>
        <dbReference type="ARBA" id="ARBA00022737"/>
    </source>
</evidence>
<dbReference type="InterPro" id="IPR016024">
    <property type="entry name" value="ARM-type_fold"/>
</dbReference>
<dbReference type="SUPFAM" id="SSF50998">
    <property type="entry name" value="Quinoprotein alcohol dehydrogenase-like"/>
    <property type="match status" value="1"/>
</dbReference>
<feature type="domain" description="BEACH-type PH" evidence="5">
    <location>
        <begin position="1697"/>
        <end position="1799"/>
    </location>
</feature>
<feature type="repeat" description="WD" evidence="3">
    <location>
        <begin position="2732"/>
        <end position="2763"/>
    </location>
</feature>
<dbReference type="EMBL" id="CAJNOL010000676">
    <property type="protein sequence ID" value="CAF1162405.1"/>
    <property type="molecule type" value="Genomic_DNA"/>
</dbReference>
<protein>
    <submittedName>
        <fullName evidence="6">Uncharacterized protein</fullName>
    </submittedName>
</protein>
<dbReference type="InterPro" id="IPR050865">
    <property type="entry name" value="BEACH_Domain"/>
</dbReference>
<evidence type="ECO:0000259" key="5">
    <source>
        <dbReference type="PROSITE" id="PS51783"/>
    </source>
</evidence>
<dbReference type="Pfam" id="PF15787">
    <property type="entry name" value="DUF4704"/>
    <property type="match status" value="1"/>
</dbReference>
<dbReference type="PANTHER" id="PTHR13743:SF112">
    <property type="entry name" value="BEACH DOMAIN-CONTAINING PROTEIN"/>
    <property type="match status" value="1"/>
</dbReference>
<dbReference type="Pfam" id="PF16057">
    <property type="entry name" value="DUF4800"/>
    <property type="match status" value="1"/>
</dbReference>
<dbReference type="PROSITE" id="PS50082">
    <property type="entry name" value="WD_REPEATS_2"/>
    <property type="match status" value="4"/>
</dbReference>
<dbReference type="PROSITE" id="PS50197">
    <property type="entry name" value="BEACH"/>
    <property type="match status" value="2"/>
</dbReference>
<dbReference type="GO" id="GO:0016020">
    <property type="term" value="C:membrane"/>
    <property type="evidence" value="ECO:0007669"/>
    <property type="project" value="TreeGrafter"/>
</dbReference>
<organism evidence="6 7">
    <name type="scientific">Rotaria sordida</name>
    <dbReference type="NCBI Taxonomy" id="392033"/>
    <lineage>
        <taxon>Eukaryota</taxon>
        <taxon>Metazoa</taxon>
        <taxon>Spiralia</taxon>
        <taxon>Gnathifera</taxon>
        <taxon>Rotifera</taxon>
        <taxon>Eurotatoria</taxon>
        <taxon>Bdelloidea</taxon>
        <taxon>Philodinida</taxon>
        <taxon>Philodinidae</taxon>
        <taxon>Rotaria</taxon>
    </lineage>
</organism>
<evidence type="ECO:0000259" key="4">
    <source>
        <dbReference type="PROSITE" id="PS50197"/>
    </source>
</evidence>
<feature type="repeat" description="WD" evidence="3">
    <location>
        <begin position="2325"/>
        <end position="2366"/>
    </location>
</feature>
<sequence length="2977" mass="343533">MLIDEKNIDEIINTIRKLHQTTIDHRLVDLTEYLTEFFQSIQPQQSNLFRMLTCLVHDYQDCAALKIEFLQAQCFETLCKILNTDEDNIISILEFIIELLNNSESVQEKFLHFNGYQKFFNSLRYIHSPTMNFINQLIILMIKKSTLHNEELLTQTIDSFVIFINPHIAISLIHWIPYLTNVSYQQHIISSIDKIVLRSLQNKMMACSNGIILALLEILNNDDTNSNKLEEKILIDIFSLLENLSQFSINPQEIRYICQLFYQNTSFKKKLLQLLIKASKNDDLDAQPISSYFDLQQANSGIILPVIRRWPPLSTSSTSHHFSFHCWLKLNHEIQSYPYEGRRQIYSFYSNSMGLESFIRDSSLFISITDHREFVYIEINDCTDLIDGYWHSLTIVHKAQRPSLFGSAFQTTQTCHLTIYIDGLLRKEIKDFKYVSIINDPIISASIGSPSQRPKLSMLKIKNESLSTTIVKKIQPFKGLLSSKTKSSITRKENQGFYSPNVMIIDPNTQDTLFGQSICLYGQLACVWILAETLDEVHVKYLHAMGSDFCRQRHSSMHHEDTSKSSIIFDLLSNHSLLAYHPLACNGHICIDISGSSSQINNGRLINGLCLRLHPFSQSLLNLGGCAILYPLIELFQENDYDDFDNVFVSNENKDSQEHPSDTNKELYSNPIASIIYLIRSILSSTSTNILIEQITTHHNIEILGEYLNHLSSYFIDKQLLISIEQLIESSYLIDSSYLLTTQLIQYILFNFNFWNKSKYNVRILHLQYISIIIQYDQKFDREKFCVQFFLDIIKQHFKDDTDEQQQLRHAIYGIIQYFIENHVNKQDLNALLSTISILSISNDVITHELLDFILLLLGSSSILTEKIIEFLCEPNMIEGLYSLLVLTDLSSETKEIVLKIMKYFIESKYISQQIRSQLRLETDHIGFGGIISRMARSELNQSIIQEIFDIIITSNSSIAIYHLNIVLTLCSAASLNVRCIVVRKLVTYFISNPSACHSYAKCHGWQETLAHFFVKTRRSSLVNLLPNGTVTHDVLSTYKNDQNLNSSQGSSDHMNITDNNLHLESTMISNIVPSSDDLLQETHDQKLDLSFMDNITTDFDSRLPYTSSENSLASSYIDISVNLLSDKDDLTTDFRRYSNETIMTAPQSNSASKEDLLSLFKTEVSNDNLMEMVRKNSDLSSLLSQTTIHTSINNTQDSTTYIRSSITTDDDDDDDDDGDDNILEEMCETLILVVVMILWKGIVDCDDASWIIRGQIFSALRHLHREHDLYLPLDYIERRILELSMEACLNDIKLDGVKHVYDRLGRRRISFSSIPTFENNCHELIKLVNDYLSQSTDNSARITENLVNGIIPILDTMLLYTKTDTGSESMFVYGSSDEHWSETSFTGLNILLILLAHSNISFCEQASIRIHSLLNCRPLSGREEAAYLLSNVNNILSSISNIDDSKYCTHLLSLMKIIIDESFDLLQMNVCIPDISVYKAKVITIDDLRQYISSTNREDWQIFIEKITEPYADHYRSMTIRPFQMNMKIWWNNCHEMMNIGIHKRNRQIEVEKLKFQNHIAQPWYQRSRLDYQRTIKLNEQHRIYQIYIDYEWKNRKKYLYGERGLYLNDKNIKEHHWMLSNRENIHRMRCELIENDYFNLHEESSRLRDNIRIDTTVQTDQNKSNKIFKNEQKGNLIDEHKLLDIFNENKSFGFEKKANILIGTKCSLITLTSIADGEFIITDKYIYFFDLSRLKPCQNNFKYPLLWLHDIHLRRYNLRPTAIEFFLINQTNFLLNFDKNPPSVDKKIRRQIFQKLILLKLPSIKSIFSSVVTTLTPQEILKESKITQKWINREISNFDYLMMLNTIAGRTYNDLNQYPIFPWVLKDYTSQVLDIHDPHVFRDFSKPIGIQNPKHIDEVKLKYESFDDPSGLIKKFHYGTLYSNAATVMHYLIRTEPFTTLHIQLQSGKFDIADRQFHSFQSAWTNIMDSPNDGKELIPEFFYLPEFLVNSNRFDLGKLQSNDQHLNDVQLPPWAHDSPEEFIHLHRLALESDYVSAHLHEWIDLIFGYKQNGQAAIDALNVFMYYSYDKVGNTNTIDDSITREAIDGMIQNFGRIPYQLLTEPHPQRQTREQATFQIDIQGRPLNIFQNLRHIKVYFIEIISANNQILNSIIFISIPKNQIRSFIQQGTPDTLVTININGIVGNNGWHSYDKSSDNLFTFEQDLTLQSEKNRLTTVVPFSSSINITSRLFALSHDGKFIFSGGHWDWSLCIYSLTKSKTISSIIYHTDIITCLALDSTGYILVTGSRDTTCVIWYLSLNDNRHHININDQDLTSIITPTMILNGHTAEITCVCVSSELDLVVSGSLDGTCNIYTIEHGIYVRTLRPTDANNDPVVNLKLSDERHILVQTTNEDTHLFLYSINGYLIRTRKFEYHIVDMLLSDQYIILAVNDHSTSKEKTDSTSSNIARIIIKDMFEMTTIQATRLRIQINCIYLTKDSSHLLVSAKDGKLFVLTPEKNYISAHLHEWIDLIFGYKQNGQAAIDALNVFMYYSYDKVGNANTIDDSITREAIDGMIQNFGRIPYQLLTEPHPQRQTREQAIFQIDIQGRPLNIFQNLRHIKVYFIEIISANNQILNSIIFISIPKNQIRSFIQQGTPDTLVTININGIVGNNGWHSYDKSSDNLFTFEQDLTLQSEKNRLTTVVPFSSSINITSRLFALSHDGKFIFSGGHWDWSLCIYSLTKSKTISSIIYHTDIITCLALDSTGYILVTGSRDTTCVIWYLSLNDNRHHININDQDLTSIITPTMILNGHTAEITCVCVSSELDLVVSGSLDGTCNIYTIEHGIYVRTLRPTDANNDPVVNLKLSDERHILVQTTNEDTHLFLYSINGYLIRTRKFEYHIVDMLLSDQYIILAVNDHSTSKEKTDSTSSNIARIIIKDMFEMTTIQATRLRIQINCIYLTKDSSHLLVSAKDGKLFVLTPEKKICSLTIQLTT</sequence>
<dbReference type="CDD" id="cd06071">
    <property type="entry name" value="Beach"/>
    <property type="match status" value="1"/>
</dbReference>
<dbReference type="InterPro" id="IPR000409">
    <property type="entry name" value="BEACH_dom"/>
</dbReference>
<dbReference type="GO" id="GO:0005829">
    <property type="term" value="C:cytosol"/>
    <property type="evidence" value="ECO:0007669"/>
    <property type="project" value="TreeGrafter"/>
</dbReference>
<dbReference type="FunFam" id="1.10.1540.10:FF:000001">
    <property type="entry name" value="neurobeachin isoform X1"/>
    <property type="match status" value="1"/>
</dbReference>
<comment type="caution">
    <text evidence="6">The sequence shown here is derived from an EMBL/GenBank/DDBJ whole genome shotgun (WGS) entry which is preliminary data.</text>
</comment>
<feature type="repeat" description="WD" evidence="3">
    <location>
        <begin position="2791"/>
        <end position="2832"/>
    </location>
</feature>
<dbReference type="CDD" id="cd01201">
    <property type="entry name" value="PH_BEACH"/>
    <property type="match status" value="1"/>
</dbReference>
<dbReference type="InterPro" id="IPR011993">
    <property type="entry name" value="PH-like_dom_sf"/>
</dbReference>
<dbReference type="InterPro" id="IPR013320">
    <property type="entry name" value="ConA-like_dom_sf"/>
</dbReference>
<dbReference type="Pfam" id="PF02138">
    <property type="entry name" value="Beach"/>
    <property type="match status" value="2"/>
</dbReference>
<dbReference type="SMART" id="SM01026">
    <property type="entry name" value="Beach"/>
    <property type="match status" value="1"/>
</dbReference>
<name>A0A814TJU2_9BILA</name>
<dbReference type="Gene3D" id="2.30.29.30">
    <property type="entry name" value="Pleckstrin-homology domain (PH domain)/Phosphotyrosine-binding domain (PTB)"/>
    <property type="match status" value="1"/>
</dbReference>
<dbReference type="GO" id="GO:0019901">
    <property type="term" value="F:protein kinase binding"/>
    <property type="evidence" value="ECO:0007669"/>
    <property type="project" value="TreeGrafter"/>
</dbReference>
<feature type="repeat" description="WD" evidence="3">
    <location>
        <begin position="2266"/>
        <end position="2297"/>
    </location>
</feature>
<dbReference type="SUPFAM" id="SSF50729">
    <property type="entry name" value="PH domain-like"/>
    <property type="match status" value="1"/>
</dbReference>
<dbReference type="GO" id="GO:0008104">
    <property type="term" value="P:intracellular protein localization"/>
    <property type="evidence" value="ECO:0007669"/>
    <property type="project" value="TreeGrafter"/>
</dbReference>
<dbReference type="InterPro" id="IPR046851">
    <property type="entry name" value="NBCH_WD40"/>
</dbReference>
<dbReference type="InterPro" id="IPR023362">
    <property type="entry name" value="PH-BEACH_dom"/>
</dbReference>
<evidence type="ECO:0000256" key="1">
    <source>
        <dbReference type="ARBA" id="ARBA00022574"/>
    </source>
</evidence>
<feature type="domain" description="BEACH" evidence="4">
    <location>
        <begin position="2499"/>
        <end position="2576"/>
    </location>
</feature>
<dbReference type="Gene3D" id="1.10.1540.10">
    <property type="entry name" value="BEACH domain"/>
    <property type="match status" value="2"/>
</dbReference>
<dbReference type="PROSITE" id="PS51783">
    <property type="entry name" value="PH_BEACH"/>
    <property type="match status" value="1"/>
</dbReference>
<dbReference type="SUPFAM" id="SSF49899">
    <property type="entry name" value="Concanavalin A-like lectins/glucanases"/>
    <property type="match status" value="1"/>
</dbReference>
<evidence type="ECO:0000313" key="7">
    <source>
        <dbReference type="Proteomes" id="UP000663870"/>
    </source>
</evidence>
<proteinExistence type="predicted"/>
<dbReference type="PANTHER" id="PTHR13743">
    <property type="entry name" value="BEIGE/BEACH-RELATED"/>
    <property type="match status" value="1"/>
</dbReference>
<evidence type="ECO:0000256" key="3">
    <source>
        <dbReference type="PROSITE-ProRule" id="PRU00221"/>
    </source>
</evidence>
<dbReference type="SMART" id="SM00320">
    <property type="entry name" value="WD40"/>
    <property type="match status" value="8"/>
</dbReference>
<dbReference type="SUPFAM" id="SSF50978">
    <property type="entry name" value="WD40 repeat-like"/>
    <property type="match status" value="1"/>
</dbReference>
<dbReference type="InterPro" id="IPR001680">
    <property type="entry name" value="WD40_rpt"/>
</dbReference>
<dbReference type="Proteomes" id="UP000663870">
    <property type="component" value="Unassembled WGS sequence"/>
</dbReference>
<feature type="domain" description="BEACH" evidence="4">
    <location>
        <begin position="1817"/>
        <end position="2110"/>
    </location>
</feature>
<evidence type="ECO:0000313" key="6">
    <source>
        <dbReference type="EMBL" id="CAF1162405.1"/>
    </source>
</evidence>
<dbReference type="InterPro" id="IPR015943">
    <property type="entry name" value="WD40/YVTN_repeat-like_dom_sf"/>
</dbReference>
<dbReference type="SUPFAM" id="SSF48371">
    <property type="entry name" value="ARM repeat"/>
    <property type="match status" value="1"/>
</dbReference>
<gene>
    <name evidence="6" type="ORF">JXQ802_LOCUS22332</name>
</gene>
<keyword evidence="1 3" id="KW-0853">WD repeat</keyword>